<protein>
    <submittedName>
        <fullName evidence="5">Transposon Ty3-I Gag-Pol polyprotein</fullName>
    </submittedName>
</protein>
<dbReference type="Pfam" id="PF17921">
    <property type="entry name" value="Integrase_H2C2"/>
    <property type="match status" value="1"/>
</dbReference>
<dbReference type="PANTHER" id="PTHR37984:SF5">
    <property type="entry name" value="PROTEIN NYNRIN-LIKE"/>
    <property type="match status" value="1"/>
</dbReference>
<dbReference type="AlphaFoldDB" id="A0AAW2LDQ4"/>
<reference evidence="5" key="2">
    <citation type="journal article" date="2024" name="Plant">
        <title>Genomic evolution and insights into agronomic trait innovations of Sesamum species.</title>
        <authorList>
            <person name="Miao H."/>
            <person name="Wang L."/>
            <person name="Qu L."/>
            <person name="Liu H."/>
            <person name="Sun Y."/>
            <person name="Le M."/>
            <person name="Wang Q."/>
            <person name="Wei S."/>
            <person name="Zheng Y."/>
            <person name="Lin W."/>
            <person name="Duan Y."/>
            <person name="Cao H."/>
            <person name="Xiong S."/>
            <person name="Wang X."/>
            <person name="Wei L."/>
            <person name="Li C."/>
            <person name="Ma Q."/>
            <person name="Ju M."/>
            <person name="Zhao R."/>
            <person name="Li G."/>
            <person name="Mu C."/>
            <person name="Tian Q."/>
            <person name="Mei H."/>
            <person name="Zhang T."/>
            <person name="Gao T."/>
            <person name="Zhang H."/>
        </authorList>
    </citation>
    <scope>NUCLEOTIDE SEQUENCE</scope>
    <source>
        <strain evidence="5">G01</strain>
    </source>
</reference>
<dbReference type="Pfam" id="PF00078">
    <property type="entry name" value="RVT_1"/>
    <property type="match status" value="1"/>
</dbReference>
<organism evidence="5">
    <name type="scientific">Sesamum angustifolium</name>
    <dbReference type="NCBI Taxonomy" id="2727405"/>
    <lineage>
        <taxon>Eukaryota</taxon>
        <taxon>Viridiplantae</taxon>
        <taxon>Streptophyta</taxon>
        <taxon>Embryophyta</taxon>
        <taxon>Tracheophyta</taxon>
        <taxon>Spermatophyta</taxon>
        <taxon>Magnoliopsida</taxon>
        <taxon>eudicotyledons</taxon>
        <taxon>Gunneridae</taxon>
        <taxon>Pentapetalae</taxon>
        <taxon>asterids</taxon>
        <taxon>lamiids</taxon>
        <taxon>Lamiales</taxon>
        <taxon>Pedaliaceae</taxon>
        <taxon>Sesamum</taxon>
    </lineage>
</organism>
<dbReference type="InterPro" id="IPR050951">
    <property type="entry name" value="Retrovirus_Pol_polyprotein"/>
</dbReference>
<evidence type="ECO:0000256" key="1">
    <source>
        <dbReference type="ARBA" id="ARBA00023268"/>
    </source>
</evidence>
<dbReference type="EMBL" id="JACGWK010000014">
    <property type="protein sequence ID" value="KAL0317430.1"/>
    <property type="molecule type" value="Genomic_DNA"/>
</dbReference>
<feature type="domain" description="Integrase catalytic" evidence="4">
    <location>
        <begin position="322"/>
        <end position="481"/>
    </location>
</feature>
<comment type="caution">
    <text evidence="5">The sequence shown here is derived from an EMBL/GenBank/DDBJ whole genome shotgun (WGS) entry which is preliminary data.</text>
</comment>
<dbReference type="InterPro" id="IPR001584">
    <property type="entry name" value="Integrase_cat-core"/>
</dbReference>
<evidence type="ECO:0000313" key="5">
    <source>
        <dbReference type="EMBL" id="KAL0317430.1"/>
    </source>
</evidence>
<gene>
    <name evidence="5" type="ORF">Sangu_2157300</name>
</gene>
<dbReference type="GO" id="GO:0015074">
    <property type="term" value="P:DNA integration"/>
    <property type="evidence" value="ECO:0007669"/>
    <property type="project" value="InterPro"/>
</dbReference>
<dbReference type="PROSITE" id="PS50878">
    <property type="entry name" value="RT_POL"/>
    <property type="match status" value="1"/>
</dbReference>
<dbReference type="InterPro" id="IPR000477">
    <property type="entry name" value="RT_dom"/>
</dbReference>
<evidence type="ECO:0000256" key="2">
    <source>
        <dbReference type="SAM" id="Coils"/>
    </source>
</evidence>
<name>A0AAW2LDQ4_9LAMI</name>
<dbReference type="SUPFAM" id="SSF56672">
    <property type="entry name" value="DNA/RNA polymerases"/>
    <property type="match status" value="1"/>
</dbReference>
<dbReference type="GO" id="GO:0003824">
    <property type="term" value="F:catalytic activity"/>
    <property type="evidence" value="ECO:0007669"/>
    <property type="project" value="UniProtKB-KW"/>
</dbReference>
<dbReference type="InterPro" id="IPR041577">
    <property type="entry name" value="RT_RNaseH_2"/>
</dbReference>
<dbReference type="PANTHER" id="PTHR37984">
    <property type="entry name" value="PROTEIN CBG26694"/>
    <property type="match status" value="1"/>
</dbReference>
<dbReference type="FunFam" id="3.30.70.270:FF:000020">
    <property type="entry name" value="Transposon Tf2-6 polyprotein-like Protein"/>
    <property type="match status" value="1"/>
</dbReference>
<dbReference type="InterPro" id="IPR043502">
    <property type="entry name" value="DNA/RNA_pol_sf"/>
</dbReference>
<proteinExistence type="predicted"/>
<dbReference type="InterPro" id="IPR041588">
    <property type="entry name" value="Integrase_H2C2"/>
</dbReference>
<keyword evidence="1" id="KW-0511">Multifunctional enzyme</keyword>
<dbReference type="SUPFAM" id="SSF53098">
    <property type="entry name" value="Ribonuclease H-like"/>
    <property type="match status" value="1"/>
</dbReference>
<keyword evidence="2" id="KW-0175">Coiled coil</keyword>
<dbReference type="Gene3D" id="3.30.70.270">
    <property type="match status" value="2"/>
</dbReference>
<reference evidence="5" key="1">
    <citation type="submission" date="2020-06" db="EMBL/GenBank/DDBJ databases">
        <authorList>
            <person name="Li T."/>
            <person name="Hu X."/>
            <person name="Zhang T."/>
            <person name="Song X."/>
            <person name="Zhang H."/>
            <person name="Dai N."/>
            <person name="Sheng W."/>
            <person name="Hou X."/>
            <person name="Wei L."/>
        </authorList>
    </citation>
    <scope>NUCLEOTIDE SEQUENCE</scope>
    <source>
        <strain evidence="5">G01</strain>
        <tissue evidence="5">Leaf</tissue>
    </source>
</reference>
<feature type="coiled-coil region" evidence="2">
    <location>
        <begin position="504"/>
        <end position="531"/>
    </location>
</feature>
<evidence type="ECO:0000259" key="4">
    <source>
        <dbReference type="PROSITE" id="PS50994"/>
    </source>
</evidence>
<sequence>MMFYMSIGPFVVVYLDDIVIYFETLNEHVKHLKAVFQKLREYELYAKKEKCEFCCERITFLGHVISQGQIQMDRKKVQAVMDWGIPSKMADLRSFLGLANYYRRFIKGYSKIVNPLTDLLRKDQKWEWTVACEDAFRALKQAISSQPVLKLPQFDRPFEVQVDASDRHSGRKLSPKQARWQEFLGEFDFEWVHRPGKHNDVADALSRKLVEEYVAALTVVFDFLDQIRESSKTDASYLKLVEQGGRVFVPTGTLRRRLLRETHDPQWAGHPGIDRMIALLGRRYYWPRMEEDVEAYVRTCLVCQLDKVERKKEAGLLQPLPIPKVPWQSVSMDFITGFPKVNGMASILVVVDRFSKYGIFIVAPHACPAETAAELFFKNVTKYFGVPKDIVSDRDARFTGRFWTPLFNMMGTELKFSTANHPQTDGQTERVNVLVENYLRHYVSASQRNWVDLLNVAQFSYNLHKSSATGMSPFALAYGQQPTTPHEISVQKTGGKCPAAYRYARSKQELLDEAKDSLAKAQRRMKKYADMGRRHVEFSAGDQDLLDAARQQTQRAPPVIRKEFEKTC</sequence>
<accession>A0AAW2LDQ4</accession>
<dbReference type="Gene3D" id="3.30.420.10">
    <property type="entry name" value="Ribonuclease H-like superfamily/Ribonuclease H"/>
    <property type="match status" value="1"/>
</dbReference>
<feature type="domain" description="Reverse transcriptase" evidence="3">
    <location>
        <begin position="1"/>
        <end position="65"/>
    </location>
</feature>
<dbReference type="Gene3D" id="1.10.340.70">
    <property type="match status" value="1"/>
</dbReference>
<dbReference type="FunFam" id="3.30.70.270:FF:000003">
    <property type="entry name" value="Transposon Ty3-G Gag-Pol polyprotein"/>
    <property type="match status" value="1"/>
</dbReference>
<dbReference type="PROSITE" id="PS50994">
    <property type="entry name" value="INTEGRASE"/>
    <property type="match status" value="1"/>
</dbReference>
<dbReference type="Pfam" id="PF17919">
    <property type="entry name" value="RT_RNaseH_2"/>
    <property type="match status" value="1"/>
</dbReference>
<dbReference type="GO" id="GO:0003676">
    <property type="term" value="F:nucleic acid binding"/>
    <property type="evidence" value="ECO:0007669"/>
    <property type="project" value="InterPro"/>
</dbReference>
<dbReference type="InterPro" id="IPR036397">
    <property type="entry name" value="RNaseH_sf"/>
</dbReference>
<dbReference type="FunFam" id="1.10.340.70:FF:000001">
    <property type="entry name" value="Retrovirus-related Pol polyprotein from transposon gypsy-like Protein"/>
    <property type="match status" value="1"/>
</dbReference>
<dbReference type="CDD" id="cd01647">
    <property type="entry name" value="RT_LTR"/>
    <property type="match status" value="1"/>
</dbReference>
<dbReference type="InterPro" id="IPR012337">
    <property type="entry name" value="RNaseH-like_sf"/>
</dbReference>
<dbReference type="InterPro" id="IPR043128">
    <property type="entry name" value="Rev_trsase/Diguanyl_cyclase"/>
</dbReference>
<evidence type="ECO:0000259" key="3">
    <source>
        <dbReference type="PROSITE" id="PS50878"/>
    </source>
</evidence>